<dbReference type="EMBL" id="MCFG01000013">
    <property type="protein sequence ID" value="ORX87065.1"/>
    <property type="molecule type" value="Genomic_DNA"/>
</dbReference>
<accession>A0A1Y1XN17</accession>
<keyword evidence="2" id="KW-1185">Reference proteome</keyword>
<proteinExistence type="predicted"/>
<dbReference type="AlphaFoldDB" id="A0A1Y1XN17"/>
<organism evidence="1 2">
    <name type="scientific">Anaeromyces robustus</name>
    <dbReference type="NCBI Taxonomy" id="1754192"/>
    <lineage>
        <taxon>Eukaryota</taxon>
        <taxon>Fungi</taxon>
        <taxon>Fungi incertae sedis</taxon>
        <taxon>Chytridiomycota</taxon>
        <taxon>Chytridiomycota incertae sedis</taxon>
        <taxon>Neocallimastigomycetes</taxon>
        <taxon>Neocallimastigales</taxon>
        <taxon>Neocallimastigaceae</taxon>
        <taxon>Anaeromyces</taxon>
    </lineage>
</organism>
<reference evidence="1 2" key="1">
    <citation type="submission" date="2016-08" db="EMBL/GenBank/DDBJ databases">
        <title>A Parts List for Fungal Cellulosomes Revealed by Comparative Genomics.</title>
        <authorList>
            <consortium name="DOE Joint Genome Institute"/>
            <person name="Haitjema C.H."/>
            <person name="Gilmore S.P."/>
            <person name="Henske J.K."/>
            <person name="Solomon K.V."/>
            <person name="De Groot R."/>
            <person name="Kuo A."/>
            <person name="Mondo S.J."/>
            <person name="Salamov A.A."/>
            <person name="Labutti K."/>
            <person name="Zhao Z."/>
            <person name="Chiniquy J."/>
            <person name="Barry K."/>
            <person name="Brewer H.M."/>
            <person name="Purvine S.O."/>
            <person name="Wright A.T."/>
            <person name="Boxma B."/>
            <person name="Van Alen T."/>
            <person name="Hackstein J.H."/>
            <person name="Baker S.E."/>
            <person name="Grigoriev I.V."/>
            <person name="O'Malley M.A."/>
        </authorList>
    </citation>
    <scope>NUCLEOTIDE SEQUENCE [LARGE SCALE GENOMIC DNA]</scope>
    <source>
        <strain evidence="1 2">S4</strain>
    </source>
</reference>
<comment type="caution">
    <text evidence="1">The sequence shown here is derived from an EMBL/GenBank/DDBJ whole genome shotgun (WGS) entry which is preliminary data.</text>
</comment>
<protein>
    <submittedName>
        <fullName evidence="1">Uncharacterized protein</fullName>
    </submittedName>
</protein>
<sequence length="293" mass="34391">MDSNLNFKFPVKYNQMLYESLNIPKNENILNKDIINQRSNSKIYQNHTPSIIYKKSKTFQKNNCKNMLSTDKIVDILNDNSNKKIDSLKKDTKIFKNNTPLHIPKQVSIKKLIDLDCKTYNGDNKNNIYNNVKSNFVDIIPNDCEINDNNKRINSYNIDSKIPNDEKRIKKKKKCKMDHPNTGIDIEFPIIRNSFFSNNENNVFKINSNDKDYKKELLMNVEIFSKKLIDEKEMNNFLKSSKQNEEYTNNLSILDNVILNDMKKKIITKIDNNEILNNELIEANTRTNGHQNN</sequence>
<name>A0A1Y1XN17_9FUNG</name>
<evidence type="ECO:0000313" key="1">
    <source>
        <dbReference type="EMBL" id="ORX87065.1"/>
    </source>
</evidence>
<dbReference type="Proteomes" id="UP000193944">
    <property type="component" value="Unassembled WGS sequence"/>
</dbReference>
<dbReference type="OrthoDB" id="10665047at2759"/>
<reference evidence="1 2" key="2">
    <citation type="submission" date="2016-08" db="EMBL/GenBank/DDBJ databases">
        <title>Pervasive Adenine N6-methylation of Active Genes in Fungi.</title>
        <authorList>
            <consortium name="DOE Joint Genome Institute"/>
            <person name="Mondo S.J."/>
            <person name="Dannebaum R.O."/>
            <person name="Kuo R.C."/>
            <person name="Labutti K."/>
            <person name="Haridas S."/>
            <person name="Kuo A."/>
            <person name="Salamov A."/>
            <person name="Ahrendt S.R."/>
            <person name="Lipzen A."/>
            <person name="Sullivan W."/>
            <person name="Andreopoulos W.B."/>
            <person name="Clum A."/>
            <person name="Lindquist E."/>
            <person name="Daum C."/>
            <person name="Ramamoorthy G.K."/>
            <person name="Gryganskyi A."/>
            <person name="Culley D."/>
            <person name="Magnuson J.K."/>
            <person name="James T.Y."/>
            <person name="O'Malley M.A."/>
            <person name="Stajich J.E."/>
            <person name="Spatafora J.W."/>
            <person name="Visel A."/>
            <person name="Grigoriev I.V."/>
        </authorList>
    </citation>
    <scope>NUCLEOTIDE SEQUENCE [LARGE SCALE GENOMIC DNA]</scope>
    <source>
        <strain evidence="1 2">S4</strain>
    </source>
</reference>
<gene>
    <name evidence="1" type="ORF">BCR32DRAFT_240506</name>
</gene>
<evidence type="ECO:0000313" key="2">
    <source>
        <dbReference type="Proteomes" id="UP000193944"/>
    </source>
</evidence>